<proteinExistence type="predicted"/>
<gene>
    <name evidence="1" type="ORF">K8V79_02810</name>
</gene>
<reference evidence="1" key="2">
    <citation type="submission" date="2021-09" db="EMBL/GenBank/DDBJ databases">
        <authorList>
            <person name="Gilroy R."/>
        </authorList>
    </citation>
    <scope>NUCLEOTIDE SEQUENCE</scope>
    <source>
        <strain evidence="1">CHK135-1449</strain>
    </source>
</reference>
<dbReference type="Proteomes" id="UP000787156">
    <property type="component" value="Unassembled WGS sequence"/>
</dbReference>
<accession>A0A9D2URA0</accession>
<organism evidence="1 2">
    <name type="scientific">Acinetobacter lwoffii</name>
    <dbReference type="NCBI Taxonomy" id="28090"/>
    <lineage>
        <taxon>Bacteria</taxon>
        <taxon>Pseudomonadati</taxon>
        <taxon>Pseudomonadota</taxon>
        <taxon>Gammaproteobacteria</taxon>
        <taxon>Moraxellales</taxon>
        <taxon>Moraxellaceae</taxon>
        <taxon>Acinetobacter</taxon>
    </lineage>
</organism>
<name>A0A9D2URA0_ACILW</name>
<evidence type="ECO:0000313" key="1">
    <source>
        <dbReference type="EMBL" id="HJF27178.1"/>
    </source>
</evidence>
<dbReference type="AlphaFoldDB" id="A0A9D2URA0"/>
<protein>
    <submittedName>
        <fullName evidence="1">Uncharacterized protein</fullName>
    </submittedName>
</protein>
<comment type="caution">
    <text evidence="1">The sequence shown here is derived from an EMBL/GenBank/DDBJ whole genome shotgun (WGS) entry which is preliminary data.</text>
</comment>
<sequence>MQIFKGGPIFISMLYFQFNCPKGNIGRANLGAIYFGFSMLKAENARRIDQCMIKKLSKNENLTVGVNV</sequence>
<evidence type="ECO:0000313" key="2">
    <source>
        <dbReference type="Proteomes" id="UP000787156"/>
    </source>
</evidence>
<dbReference type="EMBL" id="DYWX01000031">
    <property type="protein sequence ID" value="HJF27178.1"/>
    <property type="molecule type" value="Genomic_DNA"/>
</dbReference>
<reference evidence="1" key="1">
    <citation type="journal article" date="2021" name="PeerJ">
        <title>Extensive microbial diversity within the chicken gut microbiome revealed by metagenomics and culture.</title>
        <authorList>
            <person name="Gilroy R."/>
            <person name="Ravi A."/>
            <person name="Getino M."/>
            <person name="Pursley I."/>
            <person name="Horton D.L."/>
            <person name="Alikhan N.F."/>
            <person name="Baker D."/>
            <person name="Gharbi K."/>
            <person name="Hall N."/>
            <person name="Watson M."/>
            <person name="Adriaenssens E.M."/>
            <person name="Foster-Nyarko E."/>
            <person name="Jarju S."/>
            <person name="Secka A."/>
            <person name="Antonio M."/>
            <person name="Oren A."/>
            <person name="Chaudhuri R.R."/>
            <person name="La Ragione R."/>
            <person name="Hildebrand F."/>
            <person name="Pallen M.J."/>
        </authorList>
    </citation>
    <scope>NUCLEOTIDE SEQUENCE</scope>
    <source>
        <strain evidence="1">CHK135-1449</strain>
    </source>
</reference>